<dbReference type="RefSeq" id="WP_089212888.1">
    <property type="nucleotide sequence ID" value="NZ_FZOD01000077.1"/>
</dbReference>
<accession>A0A239NZU9</accession>
<keyword evidence="2" id="KW-1185">Reference proteome</keyword>
<reference evidence="1 2" key="1">
    <citation type="submission" date="2017-06" db="EMBL/GenBank/DDBJ databases">
        <authorList>
            <person name="Kim H.J."/>
            <person name="Triplett B.A."/>
        </authorList>
    </citation>
    <scope>NUCLEOTIDE SEQUENCE [LARGE SCALE GENOMIC DNA]</scope>
    <source>
        <strain evidence="1 2">CGMCC 4.2132</strain>
    </source>
</reference>
<dbReference type="EMBL" id="FZOD01000077">
    <property type="protein sequence ID" value="SNT60290.1"/>
    <property type="molecule type" value="Genomic_DNA"/>
</dbReference>
<evidence type="ECO:0000313" key="1">
    <source>
        <dbReference type="EMBL" id="SNT60290.1"/>
    </source>
</evidence>
<organism evidence="1 2">
    <name type="scientific">Streptosporangium subroseum</name>
    <dbReference type="NCBI Taxonomy" id="106412"/>
    <lineage>
        <taxon>Bacteria</taxon>
        <taxon>Bacillati</taxon>
        <taxon>Actinomycetota</taxon>
        <taxon>Actinomycetes</taxon>
        <taxon>Streptosporangiales</taxon>
        <taxon>Streptosporangiaceae</taxon>
        <taxon>Streptosporangium</taxon>
    </lineage>
</organism>
<evidence type="ECO:0000313" key="2">
    <source>
        <dbReference type="Proteomes" id="UP000198282"/>
    </source>
</evidence>
<gene>
    <name evidence="1" type="ORF">SAMN05216276_10778</name>
</gene>
<protein>
    <submittedName>
        <fullName evidence="1">Uncharacterized protein</fullName>
    </submittedName>
</protein>
<dbReference type="Proteomes" id="UP000198282">
    <property type="component" value="Unassembled WGS sequence"/>
</dbReference>
<proteinExistence type="predicted"/>
<sequence>MVAEIGAMGGDLAILAVKFSPYVTAGIGAYGGSVLTQAQEDAADATAKWGRRILQRIFGVQDVAEATPEVVADLVGDPGNGNLEAAL</sequence>
<dbReference type="AlphaFoldDB" id="A0A239NZU9"/>
<name>A0A239NZU9_9ACTN</name>